<accession>A0A0F9ALM8</accession>
<dbReference type="EMBL" id="LAZR01056935">
    <property type="protein sequence ID" value="KKK73111.1"/>
    <property type="molecule type" value="Genomic_DNA"/>
</dbReference>
<sequence length="41" mass="4338">MARVEPHEVKEIIATDRVDLEAFITAANSLVTDVLGGEGLG</sequence>
<organism evidence="1">
    <name type="scientific">marine sediment metagenome</name>
    <dbReference type="NCBI Taxonomy" id="412755"/>
    <lineage>
        <taxon>unclassified sequences</taxon>
        <taxon>metagenomes</taxon>
        <taxon>ecological metagenomes</taxon>
    </lineage>
</organism>
<protein>
    <submittedName>
        <fullName evidence="1">Uncharacterized protein</fullName>
    </submittedName>
</protein>
<name>A0A0F9ALM8_9ZZZZ</name>
<feature type="non-terminal residue" evidence="1">
    <location>
        <position position="41"/>
    </location>
</feature>
<evidence type="ECO:0000313" key="1">
    <source>
        <dbReference type="EMBL" id="KKK73111.1"/>
    </source>
</evidence>
<dbReference type="AlphaFoldDB" id="A0A0F9ALM8"/>
<reference evidence="1" key="1">
    <citation type="journal article" date="2015" name="Nature">
        <title>Complex archaea that bridge the gap between prokaryotes and eukaryotes.</title>
        <authorList>
            <person name="Spang A."/>
            <person name="Saw J.H."/>
            <person name="Jorgensen S.L."/>
            <person name="Zaremba-Niedzwiedzka K."/>
            <person name="Martijn J."/>
            <person name="Lind A.E."/>
            <person name="van Eijk R."/>
            <person name="Schleper C."/>
            <person name="Guy L."/>
            <person name="Ettema T.J."/>
        </authorList>
    </citation>
    <scope>NUCLEOTIDE SEQUENCE</scope>
</reference>
<proteinExistence type="predicted"/>
<gene>
    <name evidence="1" type="ORF">LCGC14_2897090</name>
</gene>
<comment type="caution">
    <text evidence="1">The sequence shown here is derived from an EMBL/GenBank/DDBJ whole genome shotgun (WGS) entry which is preliminary data.</text>
</comment>